<gene>
    <name evidence="1" type="ORF">ACOLOM_LOCUS157</name>
</gene>
<organism evidence="1 2">
    <name type="scientific">Acaulospora colombiana</name>
    <dbReference type="NCBI Taxonomy" id="27376"/>
    <lineage>
        <taxon>Eukaryota</taxon>
        <taxon>Fungi</taxon>
        <taxon>Fungi incertae sedis</taxon>
        <taxon>Mucoromycota</taxon>
        <taxon>Glomeromycotina</taxon>
        <taxon>Glomeromycetes</taxon>
        <taxon>Diversisporales</taxon>
        <taxon>Acaulosporaceae</taxon>
        <taxon>Acaulospora</taxon>
    </lineage>
</organism>
<keyword evidence="2" id="KW-1185">Reference proteome</keyword>
<comment type="caution">
    <text evidence="1">The sequence shown here is derived from an EMBL/GenBank/DDBJ whole genome shotgun (WGS) entry which is preliminary data.</text>
</comment>
<evidence type="ECO:0000313" key="1">
    <source>
        <dbReference type="EMBL" id="CAG8439906.1"/>
    </source>
</evidence>
<accession>A0ACA9JWI5</accession>
<feature type="non-terminal residue" evidence="1">
    <location>
        <position position="1"/>
    </location>
</feature>
<proteinExistence type="predicted"/>
<sequence>EVTSVGTRLNSEASHNIIVSIEDSLEVQGEKVLKQANEQLKDGEKYDAILCVAGGFALGNASSEGFNVHFSVQTLIMHVNIDIDLFL</sequence>
<protein>
    <submittedName>
        <fullName evidence="1">6329_t:CDS:1</fullName>
    </submittedName>
</protein>
<evidence type="ECO:0000313" key="2">
    <source>
        <dbReference type="Proteomes" id="UP000789525"/>
    </source>
</evidence>
<reference evidence="1" key="1">
    <citation type="submission" date="2021-06" db="EMBL/GenBank/DDBJ databases">
        <authorList>
            <person name="Kallberg Y."/>
            <person name="Tangrot J."/>
            <person name="Rosling A."/>
        </authorList>
    </citation>
    <scope>NUCLEOTIDE SEQUENCE</scope>
    <source>
        <strain evidence="1">CL356</strain>
    </source>
</reference>
<dbReference type="Proteomes" id="UP000789525">
    <property type="component" value="Unassembled WGS sequence"/>
</dbReference>
<dbReference type="EMBL" id="CAJVPT010000170">
    <property type="protein sequence ID" value="CAG8439906.1"/>
    <property type="molecule type" value="Genomic_DNA"/>
</dbReference>
<name>A0ACA9JWI5_9GLOM</name>